<keyword evidence="3" id="KW-0804">Transcription</keyword>
<keyword evidence="7" id="KW-1185">Reference proteome</keyword>
<dbReference type="GO" id="GO:0000976">
    <property type="term" value="F:transcription cis-regulatory region binding"/>
    <property type="evidence" value="ECO:0007669"/>
    <property type="project" value="UniProtKB-ARBA"/>
</dbReference>
<dbReference type="Gene3D" id="2.170.150.80">
    <property type="entry name" value="NAC domain"/>
    <property type="match status" value="1"/>
</dbReference>
<dbReference type="Pfam" id="PF02365">
    <property type="entry name" value="NAM"/>
    <property type="match status" value="1"/>
</dbReference>
<sequence>MENISVLSNKEEGQINLPPGLRQINLPPGLRFHPTNEELLTYYLYKKTNNANFSAIAIAEVDIQKFQPWDLPWKAKMGDDEWYFFCLRDRKYQTGLRTNRATEAGYWKSTGKDVEIYRGKCLIGKKKTLVFYMGRAPTGEKTNWVMHEYRLDGNFSVHNSSRPAKNEWVICRVFEKASGGKKTHISDIKRSEPIGNRLGTSSVSLSPPVVAGHYMGSMEPTTSTDSAHVPCFSSLFWDDENDQTGIFNSGENSLLGIFSNPQEILPTMPLHDWSYSAEPIVEAPMNLPLLSDSALTVEEQNFLDGVFENEGFIMAEAEQMLSVSHATNLTNTDLNPEISSAISSLGNQQNPSSSSGASLDLDNFWSY</sequence>
<accession>A0AAE1MJJ4</accession>
<protein>
    <recommendedName>
        <fullName evidence="5">NAC domain-containing protein</fullName>
    </recommendedName>
</protein>
<evidence type="ECO:0000256" key="2">
    <source>
        <dbReference type="ARBA" id="ARBA00023125"/>
    </source>
</evidence>
<evidence type="ECO:0000256" key="4">
    <source>
        <dbReference type="ARBA" id="ARBA00023242"/>
    </source>
</evidence>
<gene>
    <name evidence="6" type="ORF">QN277_025382</name>
</gene>
<comment type="caution">
    <text evidence="6">The sequence shown here is derived from an EMBL/GenBank/DDBJ whole genome shotgun (WGS) entry which is preliminary data.</text>
</comment>
<dbReference type="AlphaFoldDB" id="A0AAE1MJJ4"/>
<organism evidence="6 7">
    <name type="scientific">Acacia crassicarpa</name>
    <name type="common">northern wattle</name>
    <dbReference type="NCBI Taxonomy" id="499986"/>
    <lineage>
        <taxon>Eukaryota</taxon>
        <taxon>Viridiplantae</taxon>
        <taxon>Streptophyta</taxon>
        <taxon>Embryophyta</taxon>
        <taxon>Tracheophyta</taxon>
        <taxon>Spermatophyta</taxon>
        <taxon>Magnoliopsida</taxon>
        <taxon>eudicotyledons</taxon>
        <taxon>Gunneridae</taxon>
        <taxon>Pentapetalae</taxon>
        <taxon>rosids</taxon>
        <taxon>fabids</taxon>
        <taxon>Fabales</taxon>
        <taxon>Fabaceae</taxon>
        <taxon>Caesalpinioideae</taxon>
        <taxon>mimosoid clade</taxon>
        <taxon>Acacieae</taxon>
        <taxon>Acacia</taxon>
    </lineage>
</organism>
<dbReference type="EMBL" id="JAWXYG010000008">
    <property type="protein sequence ID" value="KAK4264173.1"/>
    <property type="molecule type" value="Genomic_DNA"/>
</dbReference>
<dbReference type="InterPro" id="IPR003441">
    <property type="entry name" value="NAC-dom"/>
</dbReference>
<feature type="domain" description="NAC" evidence="5">
    <location>
        <begin position="26"/>
        <end position="176"/>
    </location>
</feature>
<evidence type="ECO:0000259" key="5">
    <source>
        <dbReference type="PROSITE" id="PS51005"/>
    </source>
</evidence>
<evidence type="ECO:0000313" key="7">
    <source>
        <dbReference type="Proteomes" id="UP001293593"/>
    </source>
</evidence>
<reference evidence="6" key="1">
    <citation type="submission" date="2023-10" db="EMBL/GenBank/DDBJ databases">
        <title>Chromosome-level genome of the transformable northern wattle, Acacia crassicarpa.</title>
        <authorList>
            <person name="Massaro I."/>
            <person name="Sinha N.R."/>
            <person name="Poethig S."/>
            <person name="Leichty A.R."/>
        </authorList>
    </citation>
    <scope>NUCLEOTIDE SEQUENCE</scope>
    <source>
        <strain evidence="6">Acra3RX</strain>
        <tissue evidence="6">Leaf</tissue>
    </source>
</reference>
<evidence type="ECO:0000313" key="6">
    <source>
        <dbReference type="EMBL" id="KAK4264173.1"/>
    </source>
</evidence>
<dbReference type="PANTHER" id="PTHR31744">
    <property type="entry name" value="PROTEIN CUP-SHAPED COTYLEDON 2-RELATED"/>
    <property type="match status" value="1"/>
</dbReference>
<evidence type="ECO:0000256" key="3">
    <source>
        <dbReference type="ARBA" id="ARBA00023163"/>
    </source>
</evidence>
<keyword evidence="1" id="KW-0805">Transcription regulation</keyword>
<dbReference type="FunFam" id="2.170.150.80:FF:000006">
    <property type="entry name" value="NAC domain-containing protein 100-like"/>
    <property type="match status" value="1"/>
</dbReference>
<name>A0AAE1MJJ4_9FABA</name>
<proteinExistence type="predicted"/>
<dbReference type="Proteomes" id="UP001293593">
    <property type="component" value="Unassembled WGS sequence"/>
</dbReference>
<dbReference type="SUPFAM" id="SSF101941">
    <property type="entry name" value="NAC domain"/>
    <property type="match status" value="1"/>
</dbReference>
<keyword evidence="4" id="KW-0539">Nucleus</keyword>
<evidence type="ECO:0000256" key="1">
    <source>
        <dbReference type="ARBA" id="ARBA00023015"/>
    </source>
</evidence>
<dbReference type="PROSITE" id="PS51005">
    <property type="entry name" value="NAC"/>
    <property type="match status" value="1"/>
</dbReference>
<dbReference type="InterPro" id="IPR036093">
    <property type="entry name" value="NAC_dom_sf"/>
</dbReference>
<keyword evidence="2" id="KW-0238">DNA-binding</keyword>
<dbReference type="PANTHER" id="PTHR31744:SF104">
    <property type="entry name" value="NAC DOMAIN-CONTAINING PROTEIN 100"/>
    <property type="match status" value="1"/>
</dbReference>
<dbReference type="GO" id="GO:0006355">
    <property type="term" value="P:regulation of DNA-templated transcription"/>
    <property type="evidence" value="ECO:0007669"/>
    <property type="project" value="InterPro"/>
</dbReference>